<name>A0ABP4U2V5_9ACTN</name>
<organism evidence="1 2">
    <name type="scientific">Streptomyces yatensis</name>
    <dbReference type="NCBI Taxonomy" id="155177"/>
    <lineage>
        <taxon>Bacteria</taxon>
        <taxon>Bacillati</taxon>
        <taxon>Actinomycetota</taxon>
        <taxon>Actinomycetes</taxon>
        <taxon>Kitasatosporales</taxon>
        <taxon>Streptomycetaceae</taxon>
        <taxon>Streptomyces</taxon>
        <taxon>Streptomyces violaceusniger group</taxon>
    </lineage>
</organism>
<evidence type="ECO:0000313" key="2">
    <source>
        <dbReference type="Proteomes" id="UP001499947"/>
    </source>
</evidence>
<evidence type="ECO:0000313" key="1">
    <source>
        <dbReference type="EMBL" id="GAA1697426.1"/>
    </source>
</evidence>
<dbReference type="InterPro" id="IPR002822">
    <property type="entry name" value="Ni_insertion"/>
</dbReference>
<sequence>MFRHTTTVGVRWSSWQRATLARRSVTVAVGPEGRRQRISVKVSEVGDGSRTVEPELSDVESAAEALDLPLRGVVDQLMTEFRRQDP</sequence>
<proteinExistence type="predicted"/>
<reference evidence="2" key="1">
    <citation type="journal article" date="2019" name="Int. J. Syst. Evol. Microbiol.">
        <title>The Global Catalogue of Microorganisms (GCM) 10K type strain sequencing project: providing services to taxonomists for standard genome sequencing and annotation.</title>
        <authorList>
            <consortium name="The Broad Institute Genomics Platform"/>
            <consortium name="The Broad Institute Genome Sequencing Center for Infectious Disease"/>
            <person name="Wu L."/>
            <person name="Ma J."/>
        </authorList>
    </citation>
    <scope>NUCLEOTIDE SEQUENCE [LARGE SCALE GENOMIC DNA]</scope>
    <source>
        <strain evidence="2">JCM 13244</strain>
    </source>
</reference>
<protein>
    <submittedName>
        <fullName evidence="1">Uncharacterized protein</fullName>
    </submittedName>
</protein>
<dbReference type="Proteomes" id="UP001499947">
    <property type="component" value="Unassembled WGS sequence"/>
</dbReference>
<dbReference type="EMBL" id="BAAALR010000047">
    <property type="protein sequence ID" value="GAA1697426.1"/>
    <property type="molecule type" value="Genomic_DNA"/>
</dbReference>
<accession>A0ABP4U2V5</accession>
<gene>
    <name evidence="1" type="ORF">GCM10009680_41990</name>
</gene>
<dbReference type="Gene3D" id="3.10.20.300">
    <property type="entry name" value="mk0293 like domain"/>
    <property type="match status" value="1"/>
</dbReference>
<dbReference type="Pfam" id="PF01969">
    <property type="entry name" value="Ni_insertion"/>
    <property type="match status" value="1"/>
</dbReference>
<keyword evidence="2" id="KW-1185">Reference proteome</keyword>
<comment type="caution">
    <text evidence="1">The sequence shown here is derived from an EMBL/GenBank/DDBJ whole genome shotgun (WGS) entry which is preliminary data.</text>
</comment>